<organism evidence="2 3">
    <name type="scientific">Ruminococcus flavefaciens</name>
    <dbReference type="NCBI Taxonomy" id="1265"/>
    <lineage>
        <taxon>Bacteria</taxon>
        <taxon>Bacillati</taxon>
        <taxon>Bacillota</taxon>
        <taxon>Clostridia</taxon>
        <taxon>Eubacteriales</taxon>
        <taxon>Oscillospiraceae</taxon>
        <taxon>Ruminococcus</taxon>
    </lineage>
</organism>
<accession>A0A1M7MQ09</accession>
<evidence type="ECO:0000256" key="1">
    <source>
        <dbReference type="SAM" id="MobiDB-lite"/>
    </source>
</evidence>
<proteinExistence type="predicted"/>
<evidence type="ECO:0000313" key="3">
    <source>
        <dbReference type="Proteomes" id="UP000184394"/>
    </source>
</evidence>
<protein>
    <submittedName>
        <fullName evidence="2">Uncharacterized protein</fullName>
    </submittedName>
</protein>
<dbReference type="EMBL" id="FRCT01000026">
    <property type="protein sequence ID" value="SHM93030.1"/>
    <property type="molecule type" value="Genomic_DNA"/>
</dbReference>
<feature type="region of interest" description="Disordered" evidence="1">
    <location>
        <begin position="21"/>
        <end position="54"/>
    </location>
</feature>
<dbReference type="AlphaFoldDB" id="A0A1M7MQ09"/>
<evidence type="ECO:0000313" key="2">
    <source>
        <dbReference type="EMBL" id="SHM93030.1"/>
    </source>
</evidence>
<name>A0A1M7MQ09_RUMFL</name>
<reference evidence="2 3" key="1">
    <citation type="submission" date="2016-11" db="EMBL/GenBank/DDBJ databases">
        <authorList>
            <person name="Jaros S."/>
            <person name="Januszkiewicz K."/>
            <person name="Wedrychowicz H."/>
        </authorList>
    </citation>
    <scope>NUCLEOTIDE SEQUENCE [LARGE SCALE GENOMIC DNA]</scope>
    <source>
        <strain evidence="2 3">Y1</strain>
    </source>
</reference>
<dbReference type="OrthoDB" id="1816254at2"/>
<dbReference type="PROSITE" id="PS51257">
    <property type="entry name" value="PROKAR_LIPOPROTEIN"/>
    <property type="match status" value="1"/>
</dbReference>
<sequence length="420" mass="47807">MKKLTALLCVTALLCGCSSKNEKKDNGGTTASKTDSTSSSASTDNTEPTTEFDDMYIDTSYEDPVEGESIDVTEMEDVSWDKLYRKELEEFKKSADYDDTARFTIYDINDDQIPELIISYGPMGNKTYLLKSLNDTDYTEFNKIENCADLCYIMKRSLLATFRYNDAEHIQTVQLYRLKNDKLPNVYSYQLTDNTAKVNGKEVTEDEYTEEYNHFFEGVLKSIGMDHSFDDDIINAALGYSKDWKEAYCAVLNDYLKYKKENDDNHFSLMDITGDGVPELFVSGGYHYAPYVDVFAWNGCPVPVGTFGADGTMLFNDEKNEISTKFDGPSITSGSIYTFNNVYKFEEAFTYGNNENSKKNDETVEVVYYLNGEKTDKDTYNKTVKERTAGKNYILGQDNDITEETIKALSEGKYKEPEKK</sequence>
<gene>
    <name evidence="2" type="ORF">SAMN04487860_1263</name>
</gene>
<dbReference type="RefSeq" id="WP_072952534.1">
    <property type="nucleotide sequence ID" value="NZ_FRCT01000026.1"/>
</dbReference>
<dbReference type="Proteomes" id="UP000184394">
    <property type="component" value="Unassembled WGS sequence"/>
</dbReference>
<feature type="compositionally biased region" description="Low complexity" evidence="1">
    <location>
        <begin position="29"/>
        <end position="46"/>
    </location>
</feature>